<dbReference type="RefSeq" id="WP_159899873.1">
    <property type="nucleotide sequence ID" value="NZ_BAABFX010000033.1"/>
</dbReference>
<protein>
    <recommendedName>
        <fullName evidence="1">SprT-like domain-containing protein</fullName>
    </recommendedName>
</protein>
<comment type="caution">
    <text evidence="2">The sequence shown here is derived from an EMBL/GenBank/DDBJ whole genome shotgun (WGS) entry which is preliminary data.</text>
</comment>
<dbReference type="Proteomes" id="UP001500390">
    <property type="component" value="Unassembled WGS sequence"/>
</dbReference>
<dbReference type="InterPro" id="IPR006640">
    <property type="entry name" value="SprT-like_domain"/>
</dbReference>
<dbReference type="InterPro" id="IPR008991">
    <property type="entry name" value="Translation_prot_SH3-like_sf"/>
</dbReference>
<name>A0ABP8K1L8_9MICO</name>
<dbReference type="Pfam" id="PF10263">
    <property type="entry name" value="SprT-like"/>
    <property type="match status" value="1"/>
</dbReference>
<feature type="domain" description="SprT-like" evidence="1">
    <location>
        <begin position="1"/>
        <end position="139"/>
    </location>
</feature>
<gene>
    <name evidence="2" type="ORF">GCM10023153_25340</name>
</gene>
<reference evidence="3" key="1">
    <citation type="journal article" date="2019" name="Int. J. Syst. Evol. Microbiol.">
        <title>The Global Catalogue of Microorganisms (GCM) 10K type strain sequencing project: providing services to taxonomists for standard genome sequencing and annotation.</title>
        <authorList>
            <consortium name="The Broad Institute Genomics Platform"/>
            <consortium name="The Broad Institute Genome Sequencing Center for Infectious Disease"/>
            <person name="Wu L."/>
            <person name="Ma J."/>
        </authorList>
    </citation>
    <scope>NUCLEOTIDE SEQUENCE [LARGE SCALE GENOMIC DNA]</scope>
    <source>
        <strain evidence="3">JCM 17738</strain>
    </source>
</reference>
<dbReference type="EMBL" id="BAABFX010000033">
    <property type="protein sequence ID" value="GAA4399338.1"/>
    <property type="molecule type" value="Genomic_DNA"/>
</dbReference>
<evidence type="ECO:0000313" key="2">
    <source>
        <dbReference type="EMBL" id="GAA4399338.1"/>
    </source>
</evidence>
<accession>A0ABP8K1L8</accession>
<dbReference type="SMART" id="SM00731">
    <property type="entry name" value="SprT"/>
    <property type="match status" value="1"/>
</dbReference>
<keyword evidence="3" id="KW-1185">Reference proteome</keyword>
<evidence type="ECO:0000313" key="3">
    <source>
        <dbReference type="Proteomes" id="UP001500390"/>
    </source>
</evidence>
<evidence type="ECO:0000259" key="1">
    <source>
        <dbReference type="SMART" id="SM00731"/>
    </source>
</evidence>
<sequence>MEITRALATGRRLLREHGLDDWTIVADRAKTRAGVCRYSRREIGISGPLTALHDESEVLDTILHEIAHALVGPRHGHDAVWQAKAREIGSSGRQYVSPEAPRVPKDWVGRCPAGHEKSRHRGPTRLMSCGQCSTRFDPQHLFTWTFRGRRVPLPPSYAEQLAALAETVRPTATRRPPVHLGDVVHVLSGPWGGRSGEVEHVGTLRCQVRVGDDLVSLPLEQVRLEPATAARSV</sequence>
<proteinExistence type="predicted"/>
<dbReference type="SUPFAM" id="SSF50104">
    <property type="entry name" value="Translation proteins SH3-like domain"/>
    <property type="match status" value="1"/>
</dbReference>
<organism evidence="2 3">
    <name type="scientific">Ornithinibacter aureus</name>
    <dbReference type="NCBI Taxonomy" id="622664"/>
    <lineage>
        <taxon>Bacteria</taxon>
        <taxon>Bacillati</taxon>
        <taxon>Actinomycetota</taxon>
        <taxon>Actinomycetes</taxon>
        <taxon>Micrococcales</taxon>
        <taxon>Intrasporangiaceae</taxon>
        <taxon>Ornithinibacter</taxon>
    </lineage>
</organism>